<keyword evidence="1" id="KW-0732">Signal</keyword>
<feature type="chain" id="PRO_5011697016" description="Alpha-ketoglutarate decarboxylase" evidence="1">
    <location>
        <begin position="28"/>
        <end position="179"/>
    </location>
</feature>
<proteinExistence type="predicted"/>
<reference evidence="2 3" key="1">
    <citation type="submission" date="2016-10" db="EMBL/GenBank/DDBJ databases">
        <authorList>
            <person name="de Groot N.N."/>
        </authorList>
    </citation>
    <scope>NUCLEOTIDE SEQUENCE [LARGE SCALE GENOMIC DNA]</scope>
    <source>
        <strain evidence="2 3">DSM 23553</strain>
    </source>
</reference>
<evidence type="ECO:0000313" key="2">
    <source>
        <dbReference type="EMBL" id="SEE29299.1"/>
    </source>
</evidence>
<sequence>MILQLFKGKRFLFFIILCLSTHSYVFAQTEMSRENSRFLDNVRFGGSLGLSFSDNAFSAFLAPKAVYDFNNLASAGIGIAGTYTNADNYSAHSISGSLIGLLRPIQNIQLSAEFEENYVSRSWELEGANRKDSYWYPALFLGAGYTTGPVTVGIRYDVLYDDEKSIYGSALMPFISVYF</sequence>
<gene>
    <name evidence="2" type="ORF">SAMN04488034_101202</name>
</gene>
<name>A0A1H5HMT4_9FLAO</name>
<evidence type="ECO:0000313" key="3">
    <source>
        <dbReference type="Proteomes" id="UP000199448"/>
    </source>
</evidence>
<organism evidence="2 3">
    <name type="scientific">Salinimicrobium catena</name>
    <dbReference type="NCBI Taxonomy" id="390640"/>
    <lineage>
        <taxon>Bacteria</taxon>
        <taxon>Pseudomonadati</taxon>
        <taxon>Bacteroidota</taxon>
        <taxon>Flavobacteriia</taxon>
        <taxon>Flavobacteriales</taxon>
        <taxon>Flavobacteriaceae</taxon>
        <taxon>Salinimicrobium</taxon>
    </lineage>
</organism>
<dbReference type="Proteomes" id="UP000199448">
    <property type="component" value="Unassembled WGS sequence"/>
</dbReference>
<protein>
    <recommendedName>
        <fullName evidence="4">Alpha-ketoglutarate decarboxylase</fullName>
    </recommendedName>
</protein>
<evidence type="ECO:0000256" key="1">
    <source>
        <dbReference type="SAM" id="SignalP"/>
    </source>
</evidence>
<accession>A0A1H5HMT4</accession>
<feature type="signal peptide" evidence="1">
    <location>
        <begin position="1"/>
        <end position="27"/>
    </location>
</feature>
<dbReference type="EMBL" id="FNUG01000001">
    <property type="protein sequence ID" value="SEE29299.1"/>
    <property type="molecule type" value="Genomic_DNA"/>
</dbReference>
<keyword evidence="3" id="KW-1185">Reference proteome</keyword>
<evidence type="ECO:0008006" key="4">
    <source>
        <dbReference type="Google" id="ProtNLM"/>
    </source>
</evidence>
<dbReference type="AlphaFoldDB" id="A0A1H5HMT4"/>
<dbReference type="STRING" id="390640.SAMN04488034_101202"/>